<dbReference type="GO" id="GO:0045271">
    <property type="term" value="C:respiratory chain complex I"/>
    <property type="evidence" value="ECO:0007669"/>
    <property type="project" value="InterPro"/>
</dbReference>
<dbReference type="GO" id="GO:0005739">
    <property type="term" value="C:mitochondrion"/>
    <property type="evidence" value="ECO:0007669"/>
    <property type="project" value="InterPro"/>
</dbReference>
<name>A0A9P0AQH6_BRAAE</name>
<sequence>MSLRGNFLRKSSILKQFYSSDSDKEGKSVSFDIEKCKGENTEDATSIIVEMKLDEDGKSGRVEMREEIDAGPPALSEQVVSLEGVSKKNLEYKNPEFFLYHRYSYNQAIVELMKFRLPQTSNKTPLKK</sequence>
<evidence type="ECO:0000313" key="2">
    <source>
        <dbReference type="Proteomes" id="UP001154078"/>
    </source>
</evidence>
<organism evidence="1 2">
    <name type="scientific">Brassicogethes aeneus</name>
    <name type="common">Rape pollen beetle</name>
    <name type="synonym">Meligethes aeneus</name>
    <dbReference type="NCBI Taxonomy" id="1431903"/>
    <lineage>
        <taxon>Eukaryota</taxon>
        <taxon>Metazoa</taxon>
        <taxon>Ecdysozoa</taxon>
        <taxon>Arthropoda</taxon>
        <taxon>Hexapoda</taxon>
        <taxon>Insecta</taxon>
        <taxon>Pterygota</taxon>
        <taxon>Neoptera</taxon>
        <taxon>Endopterygota</taxon>
        <taxon>Coleoptera</taxon>
        <taxon>Polyphaga</taxon>
        <taxon>Cucujiformia</taxon>
        <taxon>Nitidulidae</taxon>
        <taxon>Meligethinae</taxon>
        <taxon>Brassicogethes</taxon>
    </lineage>
</organism>
<dbReference type="InterPro" id="IPR026193">
    <property type="entry name" value="NDUFV3"/>
</dbReference>
<gene>
    <name evidence="1" type="ORF">MELIAE_LOCUS247</name>
</gene>
<keyword evidence="2" id="KW-1185">Reference proteome</keyword>
<evidence type="ECO:0000313" key="1">
    <source>
        <dbReference type="EMBL" id="CAH0545980.1"/>
    </source>
</evidence>
<accession>A0A9P0AQH6</accession>
<reference evidence="1" key="1">
    <citation type="submission" date="2021-12" db="EMBL/GenBank/DDBJ databases">
        <authorList>
            <person name="King R."/>
        </authorList>
    </citation>
    <scope>NUCLEOTIDE SEQUENCE</scope>
</reference>
<dbReference type="Proteomes" id="UP001154078">
    <property type="component" value="Chromosome 1"/>
</dbReference>
<dbReference type="AlphaFoldDB" id="A0A9P0AQH6"/>
<dbReference type="EMBL" id="OV121132">
    <property type="protein sequence ID" value="CAH0545980.1"/>
    <property type="molecule type" value="Genomic_DNA"/>
</dbReference>
<dbReference type="OrthoDB" id="6161911at2759"/>
<proteinExistence type="predicted"/>
<dbReference type="Pfam" id="PF15880">
    <property type="entry name" value="NDUFV3"/>
    <property type="match status" value="1"/>
</dbReference>
<evidence type="ECO:0008006" key="3">
    <source>
        <dbReference type="Google" id="ProtNLM"/>
    </source>
</evidence>
<protein>
    <recommendedName>
        <fullName evidence="3">NADH dehydrogenase [ubiquinone] flavoprotein 3, mitochondrial</fullName>
    </recommendedName>
</protein>